<feature type="compositionally biased region" description="Pro residues" evidence="1">
    <location>
        <begin position="148"/>
        <end position="161"/>
    </location>
</feature>
<feature type="compositionally biased region" description="Basic and acidic residues" evidence="1">
    <location>
        <begin position="369"/>
        <end position="385"/>
    </location>
</feature>
<sequence length="1679" mass="186562">MSSEELKKYSPTDPELIDKIVNNLKSKGIFDQFRKDCLADVDTKPAYQNLQQRVNGTVTGFLATQKWQHGLNKTQLRESLRRHTVQQAFLEVGVDRIVDQVVNPKVYSVFTPKVEDVVCELLGLEKPKPKPLLLNFQKFKKSLEALPPAQPAPAPAAPSPEPIKEEPEEIEKIEETTLIEPSPPDEKPPEPPQSSPPPTQEDPDEVPKEEPMSPAGSVAEVVNNDDDSNTIDEMPLLAASLDSDSNRGGSPAMDGAPQNCNTKVGAMSDMSDSNSLLSTRPPLEYDSSTNNLSSLKSEEKTSPSKKFDNFSNLGEKLKQADVNLRETSLNKKEVIEESDVTKSSENDTESLEMKLEPLSESNMSSTDAFRNEPTKVDGINEKIFSEDSQSSPLSFKNKTRITESRDERSRSHKHEKKSHRDSSSAKPDKKDESMDGSKETVKKEQNKESSSSKHESKSRSKEDHRSKSSNDKDKHRSHKDRSHSSDKHGKSDSSKDKKDKRDRSENDGEKRIDNPKVSDSSKHSEKKKKEDDKSKHSKDSKGHKKVDDHKNSNKDKIKTSDKEKNADDQKKSENYKSKKDSSGKSSRTKSDDTKHKDDKKKDDDDDKKKSPRKRKSGRCDEDEVKSKNSRRSSDRDSNGNAGGGSSKSKSTNSSSHNGKKSSKSDKGRSHTKSKEQSDVMEEDCDFDEADEVDKILMEINNSIQNENQRLNISEVLNEPTVKKPKIARNFHEIKKIMQARKDIDRQMTNDLKTSVEDKASSDVESSCNESFEEDFTSTEPHQDVSEIVDDSGERSGELSSPPSNEIVMKGCSIVVTDVLRGQLKESSLSLENKCIILEDGAIQDISNPPPENVSCSGNPMDSSRDSDSSCDLISSVMAVEVETAEKFLSENIHSRVGSKDSSVLTSEKTKTSPVDVNEMGDSKSELLSPHEDELKNVASLRIAEERARPSCSSDILPIDDKLDSDVCIKTESIDTDKENSADQSVIAPVPSRSKRSNAGTLMYAILESSKPPVVANRSSKKRGTKLETTQNFDICEAEVQNPSVNSVDSQTSENQDSSVEAATKTCSTDDGSDVSNKENDETNVSCKTRSQIMDDEREMKNVETRTTRRKDVGPNEVNLVETRTTRRRNHDLSEDLNKSVTNNNVTRGRFDDVKLKCKNNRDEPKCFGEEIPGKVGIDVENKRRSTSNRHCSRKGVTALYVRNAELDRVPCVNTSKDSCAVNSLIDDPKFCEETSLHMDKENMTVGNSTPVEQRLISSSQRRVSCQDSFETSQIPYTEKVSSSIQPEDSITMNSDKDPLQDDSHVNESLGDSRLNERSNRRSKRRHGSSVKQDSSPIFRRNVRKVSETELPSMKLVSASADLVNSSAQSLAIPDLHLPSTITINVDSSDIKVEEDEPPLVTLFFEGSAIATFDSNDLPLKDPADCGLSVESAGPSCSPVDKSKKGVLHRSRSSPEDSCSSEFKGFSQPAQDLPEYKGFTDVEIQEATVKLHLLKQFIANKVQPPLPDNRLDQIDPPRAKKTRVSSEGANSTVSKSTDSTTRRNPRQRNFSLNSSPEKDKKEVLGGQCKAESKDSGLCESPEQASFVLDMYQNDAVMESGDNTVRTRKMANNVPPTSTPGFTRNPRNDRSTDSRTKKQHEKNKNPQRYSTVDLYKPRPVVGTRSSKSTPTTSSGRPKRYT</sequence>
<dbReference type="PANTHER" id="PTHR31532:SF10">
    <property type="entry name" value="BIORIENTATION OF CHROMOSOMES IN CELL DIVISION PROTEIN 1-LIKE 1"/>
    <property type="match status" value="1"/>
</dbReference>
<comment type="caution">
    <text evidence="3">The sequence shown here is derived from an EMBL/GenBank/DDBJ whole genome shotgun (WGS) entry which is preliminary data.</text>
</comment>
<feature type="compositionally biased region" description="Polar residues" evidence="1">
    <location>
        <begin position="1040"/>
        <end position="1069"/>
    </location>
</feature>
<feature type="region of interest" description="Disordered" evidence="1">
    <location>
        <begin position="1503"/>
        <end position="1578"/>
    </location>
</feature>
<feature type="compositionally biased region" description="Low complexity" evidence="1">
    <location>
        <begin position="646"/>
        <end position="656"/>
    </location>
</feature>
<dbReference type="PANTHER" id="PTHR31532">
    <property type="entry name" value="BIORIENTATION OF CHROMOSOMES IN CELL DIVISION 1 FAMILY MEMBER"/>
    <property type="match status" value="1"/>
</dbReference>
<name>A0A8S9XP87_APOLU</name>
<gene>
    <name evidence="3" type="ORF">GE061_015152</name>
</gene>
<feature type="compositionally biased region" description="Basic and acidic residues" evidence="1">
    <location>
        <begin position="1624"/>
        <end position="1634"/>
    </location>
</feature>
<feature type="compositionally biased region" description="Low complexity" evidence="1">
    <location>
        <begin position="267"/>
        <end position="278"/>
    </location>
</feature>
<dbReference type="GO" id="GO:0031297">
    <property type="term" value="P:replication fork processing"/>
    <property type="evidence" value="ECO:0007669"/>
    <property type="project" value="TreeGrafter"/>
</dbReference>
<feature type="compositionally biased region" description="Polar residues" evidence="1">
    <location>
        <begin position="899"/>
        <end position="914"/>
    </location>
</feature>
<feature type="compositionally biased region" description="Polar residues" evidence="1">
    <location>
        <begin position="359"/>
        <end position="368"/>
    </location>
</feature>
<feature type="compositionally biased region" description="Polar residues" evidence="1">
    <location>
        <begin position="286"/>
        <end position="295"/>
    </location>
</feature>
<feature type="compositionally biased region" description="Polar residues" evidence="1">
    <location>
        <begin position="1276"/>
        <end position="1293"/>
    </location>
</feature>
<feature type="region of interest" description="Disordered" evidence="1">
    <location>
        <begin position="974"/>
        <end position="995"/>
    </location>
</feature>
<feature type="compositionally biased region" description="Basic and acidic residues" evidence="1">
    <location>
        <begin position="1294"/>
        <end position="1305"/>
    </location>
</feature>
<feature type="region of interest" description="Disordered" evidence="1">
    <location>
        <begin position="1596"/>
        <end position="1679"/>
    </location>
</feature>
<feature type="compositionally biased region" description="Polar residues" evidence="1">
    <location>
        <begin position="1524"/>
        <end position="1538"/>
    </location>
</feature>
<feature type="region of interest" description="Disordered" evidence="1">
    <location>
        <begin position="1011"/>
        <end position="1086"/>
    </location>
</feature>
<evidence type="ECO:0000313" key="4">
    <source>
        <dbReference type="Proteomes" id="UP000466442"/>
    </source>
</evidence>
<feature type="region of interest" description="Disordered" evidence="1">
    <location>
        <begin position="898"/>
        <end position="924"/>
    </location>
</feature>
<protein>
    <recommendedName>
        <fullName evidence="2">BOD1/SHG1 domain-containing protein</fullName>
    </recommendedName>
</protein>
<feature type="region of interest" description="Disordered" evidence="1">
    <location>
        <begin position="1276"/>
        <end position="1341"/>
    </location>
</feature>
<feature type="compositionally biased region" description="Basic and acidic residues" evidence="1">
    <location>
        <begin position="752"/>
        <end position="761"/>
    </location>
</feature>
<dbReference type="Proteomes" id="UP000466442">
    <property type="component" value="Unassembled WGS sequence"/>
</dbReference>
<reference evidence="3" key="1">
    <citation type="journal article" date="2021" name="Mol. Ecol. Resour.">
        <title>Apolygus lucorum genome provides insights into omnivorousness and mesophyll feeding.</title>
        <authorList>
            <person name="Liu Y."/>
            <person name="Liu H."/>
            <person name="Wang H."/>
            <person name="Huang T."/>
            <person name="Liu B."/>
            <person name="Yang B."/>
            <person name="Yin L."/>
            <person name="Li B."/>
            <person name="Zhang Y."/>
            <person name="Zhang S."/>
            <person name="Jiang F."/>
            <person name="Zhang X."/>
            <person name="Ren Y."/>
            <person name="Wang B."/>
            <person name="Wang S."/>
            <person name="Lu Y."/>
            <person name="Wu K."/>
            <person name="Fan W."/>
            <person name="Wang G."/>
        </authorList>
    </citation>
    <scope>NUCLEOTIDE SEQUENCE</scope>
    <source>
        <strain evidence="3">12Hb</strain>
    </source>
</reference>
<feature type="compositionally biased region" description="Basic and acidic residues" evidence="1">
    <location>
        <begin position="328"/>
        <end position="357"/>
    </location>
</feature>
<feature type="compositionally biased region" description="Basic and acidic residues" evidence="1">
    <location>
        <begin position="482"/>
        <end position="608"/>
    </location>
</feature>
<feature type="region of interest" description="Disordered" evidence="1">
    <location>
        <begin position="1430"/>
        <end position="1471"/>
    </location>
</feature>
<feature type="domain" description="BOD1/SHG1" evidence="2">
    <location>
        <begin position="19"/>
        <end position="115"/>
    </location>
</feature>
<feature type="region of interest" description="Disordered" evidence="1">
    <location>
        <begin position="752"/>
        <end position="803"/>
    </location>
</feature>
<dbReference type="OrthoDB" id="7605699at2759"/>
<feature type="compositionally biased region" description="Polar residues" evidence="1">
    <location>
        <begin position="386"/>
        <end position="396"/>
    </location>
</feature>
<feature type="compositionally biased region" description="Basic and acidic residues" evidence="1">
    <location>
        <begin position="418"/>
        <end position="474"/>
    </location>
</feature>
<dbReference type="Pfam" id="PF05205">
    <property type="entry name" value="COMPASS-Shg1"/>
    <property type="match status" value="1"/>
</dbReference>
<evidence type="ECO:0000256" key="1">
    <source>
        <dbReference type="SAM" id="MobiDB-lite"/>
    </source>
</evidence>
<dbReference type="GO" id="GO:0048188">
    <property type="term" value="C:Set1C/COMPASS complex"/>
    <property type="evidence" value="ECO:0007669"/>
    <property type="project" value="TreeGrafter"/>
</dbReference>
<keyword evidence="4" id="KW-1185">Reference proteome</keyword>
<feature type="compositionally biased region" description="Low complexity" evidence="1">
    <location>
        <begin position="1660"/>
        <end position="1673"/>
    </location>
</feature>
<evidence type="ECO:0000313" key="3">
    <source>
        <dbReference type="EMBL" id="KAF6209405.1"/>
    </source>
</evidence>
<feature type="compositionally biased region" description="Basic and acidic residues" evidence="1">
    <location>
        <begin position="400"/>
        <end position="409"/>
    </location>
</feature>
<feature type="region of interest" description="Disordered" evidence="1">
    <location>
        <begin position="845"/>
        <end position="869"/>
    </location>
</feature>
<organism evidence="3 4">
    <name type="scientific">Apolygus lucorum</name>
    <name type="common">Small green plant bug</name>
    <name type="synonym">Lygocoris lucorum</name>
    <dbReference type="NCBI Taxonomy" id="248454"/>
    <lineage>
        <taxon>Eukaryota</taxon>
        <taxon>Metazoa</taxon>
        <taxon>Ecdysozoa</taxon>
        <taxon>Arthropoda</taxon>
        <taxon>Hexapoda</taxon>
        <taxon>Insecta</taxon>
        <taxon>Pterygota</taxon>
        <taxon>Neoptera</taxon>
        <taxon>Paraneoptera</taxon>
        <taxon>Hemiptera</taxon>
        <taxon>Heteroptera</taxon>
        <taxon>Panheteroptera</taxon>
        <taxon>Cimicomorpha</taxon>
        <taxon>Miridae</taxon>
        <taxon>Mirini</taxon>
        <taxon>Apolygus</taxon>
    </lineage>
</organism>
<feature type="compositionally biased region" description="Basic and acidic residues" evidence="1">
    <location>
        <begin position="662"/>
        <end position="677"/>
    </location>
</feature>
<dbReference type="EMBL" id="WIXP02000006">
    <property type="protein sequence ID" value="KAF6209405.1"/>
    <property type="molecule type" value="Genomic_DNA"/>
</dbReference>
<feature type="compositionally biased region" description="Basic and acidic residues" evidence="1">
    <location>
        <begin position="1508"/>
        <end position="1517"/>
    </location>
</feature>
<proteinExistence type="predicted"/>
<evidence type="ECO:0000259" key="2">
    <source>
        <dbReference type="Pfam" id="PF05205"/>
    </source>
</evidence>
<feature type="compositionally biased region" description="Basic and acidic residues" evidence="1">
    <location>
        <begin position="296"/>
        <end position="308"/>
    </location>
</feature>
<feature type="compositionally biased region" description="Pro residues" evidence="1">
    <location>
        <begin position="190"/>
        <end position="200"/>
    </location>
</feature>
<dbReference type="InterPro" id="IPR055264">
    <property type="entry name" value="BOD1/SHG1_dom"/>
</dbReference>
<accession>A0A8S9XP87</accession>
<feature type="region of interest" description="Disordered" evidence="1">
    <location>
        <begin position="146"/>
        <end position="686"/>
    </location>
</feature>